<dbReference type="SUPFAM" id="SSF56601">
    <property type="entry name" value="beta-lactamase/transpeptidase-like"/>
    <property type="match status" value="1"/>
</dbReference>
<dbReference type="AlphaFoldDB" id="A0A542XWZ3"/>
<dbReference type="Gene3D" id="3.40.710.10">
    <property type="entry name" value="DD-peptidase/beta-lactamase superfamily"/>
    <property type="match status" value="1"/>
</dbReference>
<dbReference type="PANTHER" id="PTHR30627">
    <property type="entry name" value="PEPTIDOGLYCAN D,D-TRANSPEPTIDASE"/>
    <property type="match status" value="1"/>
</dbReference>
<dbReference type="GO" id="GO:0005886">
    <property type="term" value="C:plasma membrane"/>
    <property type="evidence" value="ECO:0007669"/>
    <property type="project" value="TreeGrafter"/>
</dbReference>
<feature type="domain" description="Penicillin binding protein A dimerisation" evidence="2">
    <location>
        <begin position="52"/>
        <end position="134"/>
    </location>
</feature>
<dbReference type="GO" id="GO:0071555">
    <property type="term" value="P:cell wall organization"/>
    <property type="evidence" value="ECO:0007669"/>
    <property type="project" value="TreeGrafter"/>
</dbReference>
<organism evidence="3 4">
    <name type="scientific">Homoserinimonas aerilata</name>
    <dbReference type="NCBI Taxonomy" id="1162970"/>
    <lineage>
        <taxon>Bacteria</taxon>
        <taxon>Bacillati</taxon>
        <taxon>Actinomycetota</taxon>
        <taxon>Actinomycetes</taxon>
        <taxon>Micrococcales</taxon>
        <taxon>Microbacteriaceae</taxon>
        <taxon>Homoserinimonas</taxon>
    </lineage>
</organism>
<comment type="caution">
    <text evidence="3">The sequence shown here is derived from an EMBL/GenBank/DDBJ whole genome shotgun (WGS) entry which is preliminary data.</text>
</comment>
<proteinExistence type="predicted"/>
<accession>A0A542XWZ3</accession>
<dbReference type="InterPro" id="IPR050515">
    <property type="entry name" value="Beta-lactam/transpept"/>
</dbReference>
<name>A0A542XWZ3_9MICO</name>
<dbReference type="GO" id="GO:0071972">
    <property type="term" value="F:peptidoglycan L,D-transpeptidase activity"/>
    <property type="evidence" value="ECO:0007669"/>
    <property type="project" value="TreeGrafter"/>
</dbReference>
<dbReference type="PANTHER" id="PTHR30627:SF24">
    <property type="entry name" value="PENICILLIN-BINDING PROTEIN 4B"/>
    <property type="match status" value="1"/>
</dbReference>
<reference evidence="3 4" key="1">
    <citation type="submission" date="2019-06" db="EMBL/GenBank/DDBJ databases">
        <title>Sequencing the genomes of 1000 actinobacteria strains.</title>
        <authorList>
            <person name="Klenk H.-P."/>
        </authorList>
    </citation>
    <scope>NUCLEOTIDE SEQUENCE [LARGE SCALE GENOMIC DNA]</scope>
    <source>
        <strain evidence="3 4">DSM 26477</strain>
    </source>
</reference>
<protein>
    <submittedName>
        <fullName evidence="3">Cell elongation-specific peptidoglycan D,D-transpeptidase</fullName>
    </submittedName>
</protein>
<dbReference type="Proteomes" id="UP000317998">
    <property type="component" value="Unassembled WGS sequence"/>
</dbReference>
<gene>
    <name evidence="3" type="ORF">FB562_2683</name>
</gene>
<sequence length="479" mass="49675">MNKQLKRVSAVVLIMFVALFCSGTVITVFQADNLRADPRNVRTLFASFSAERGPLLVDGTPIAQSTPVDDDFKFQRSYANPALYAPVTGYFTLNQGNTGVEGSLNDYLSGTANEQFLDQVSAIFTGQTPKGAAVELTIDSAIQQAASDALGDYRGAVIAIDPKTGAILAMVSKPSYDPNLLASHDTAAVISAYNQLLAAPDNPLFNRTISGNLYHPGSVFKLLVASAALDSGQFEPESQLPNPPTLQLPLSSTVITNAEGGNCGGGETVSVADALRLSCNIPFAELGTAVGHDTLAEYAKAFGYGEKVDVPMSATPSVFPAEMNAPQLMLSSFGQQDVRVTPLQIAMTTAAIANGGALMQPTLVDSIIAPDLTVISSLEPTVFSQPITSATAATMSGLMVNNVANGAASGARMNGVDVGGKTGTAQNSEGVSNTLWFTGFAPANDPQIAIAVVVENGSGFGNQVAAPIAKKVFEAVLSK</sequence>
<dbReference type="Pfam" id="PF21922">
    <property type="entry name" value="PBP_dimer_2"/>
    <property type="match status" value="1"/>
</dbReference>
<dbReference type="Pfam" id="PF00905">
    <property type="entry name" value="Transpeptidase"/>
    <property type="match status" value="1"/>
</dbReference>
<feature type="domain" description="Penicillin-binding protein transpeptidase" evidence="1">
    <location>
        <begin position="155"/>
        <end position="474"/>
    </location>
</feature>
<evidence type="ECO:0000259" key="2">
    <source>
        <dbReference type="Pfam" id="PF21922"/>
    </source>
</evidence>
<dbReference type="InterPro" id="IPR054120">
    <property type="entry name" value="PBPA_dimer"/>
</dbReference>
<dbReference type="GO" id="GO:0008658">
    <property type="term" value="F:penicillin binding"/>
    <property type="evidence" value="ECO:0007669"/>
    <property type="project" value="InterPro"/>
</dbReference>
<dbReference type="InterPro" id="IPR012338">
    <property type="entry name" value="Beta-lactam/transpept-like"/>
</dbReference>
<evidence type="ECO:0000313" key="3">
    <source>
        <dbReference type="EMBL" id="TQL40352.1"/>
    </source>
</evidence>
<evidence type="ECO:0000259" key="1">
    <source>
        <dbReference type="Pfam" id="PF00905"/>
    </source>
</evidence>
<keyword evidence="4" id="KW-1185">Reference proteome</keyword>
<dbReference type="InterPro" id="IPR001460">
    <property type="entry name" value="PCN-bd_Tpept"/>
</dbReference>
<evidence type="ECO:0000313" key="4">
    <source>
        <dbReference type="Proteomes" id="UP000317998"/>
    </source>
</evidence>
<dbReference type="Gene3D" id="3.90.1310.10">
    <property type="entry name" value="Penicillin-binding protein 2a (Domain 2)"/>
    <property type="match status" value="1"/>
</dbReference>
<dbReference type="EMBL" id="VFOM01000006">
    <property type="protein sequence ID" value="TQL40352.1"/>
    <property type="molecule type" value="Genomic_DNA"/>
</dbReference>
<dbReference type="RefSeq" id="WP_141881780.1">
    <property type="nucleotide sequence ID" value="NZ_VFOM01000006.1"/>
</dbReference>
<dbReference type="OrthoDB" id="9766847at2"/>